<name>A0A318KWW5_9FIRM</name>
<dbReference type="STRING" id="1034346.GCA_000313565_01713"/>
<evidence type="ECO:0000259" key="2">
    <source>
        <dbReference type="Pfam" id="PF05569"/>
    </source>
</evidence>
<proteinExistence type="predicted"/>
<dbReference type="Pfam" id="PF05569">
    <property type="entry name" value="Peptidase_M56"/>
    <property type="match status" value="1"/>
</dbReference>
<evidence type="ECO:0000313" key="3">
    <source>
        <dbReference type="EMBL" id="PXX80215.1"/>
    </source>
</evidence>
<evidence type="ECO:0000313" key="4">
    <source>
        <dbReference type="Proteomes" id="UP000247612"/>
    </source>
</evidence>
<dbReference type="RefSeq" id="WP_034456895.1">
    <property type="nucleotide sequence ID" value="NZ_CABKRQ010000004.1"/>
</dbReference>
<protein>
    <submittedName>
        <fullName evidence="3">Beta-lactamase regulating signal transducer with metallopeptidase domain</fullName>
    </submittedName>
</protein>
<keyword evidence="1" id="KW-1133">Transmembrane helix</keyword>
<organism evidence="3 4">
    <name type="scientific">Dielma fastidiosa</name>
    <dbReference type="NCBI Taxonomy" id="1034346"/>
    <lineage>
        <taxon>Bacteria</taxon>
        <taxon>Bacillati</taxon>
        <taxon>Bacillota</taxon>
        <taxon>Erysipelotrichia</taxon>
        <taxon>Erysipelotrichales</taxon>
        <taxon>Erysipelotrichaceae</taxon>
        <taxon>Dielma</taxon>
    </lineage>
</organism>
<feature type="transmembrane region" description="Helical" evidence="1">
    <location>
        <begin position="6"/>
        <end position="25"/>
    </location>
</feature>
<dbReference type="CDD" id="cd07341">
    <property type="entry name" value="M56_BlaR1_MecR1_like"/>
    <property type="match status" value="1"/>
</dbReference>
<sequence length="538" mass="61333">MQNFISHLLMCSYLMSVLALIYIALTPLLSKRYSIKSRYYAWLIIILGFIIPFRPRFRNALVKIDLPKNIALIPSADQLPAAAPTLISNAQSPSVSIPWNTLITAGWLLGMLLFLIYHIIKHYRFLKLASRWSEPTSDENMLTIMQILKTQMGINKDISLQTCECIGSPMLIGIIHPKILMPAVQFTQDEYFLILKHELIHYRQKDLWYKYLVLLAAAIHWFNPIMIIITRVIDIQCELACDEQVVLHTDSETRQSYSKTILGVVRFNSKLKTALSTNFYGGKKDMKKRIKAIMDTKQKKTGIAVLSAVMAFTLGSGIIIAANEKNTSPEIIREHIVPSSNINVAFMPDPELYAAYSAFGITISEDGTKLLYNGEPIRSFIDQQAVSDAFYWDENGHENLSAVRNSGGEIIGIETITAQDAKAYYDAFFKEELNSTHFNENYTADTKFDQYKTLGIEYSDGVLYYQGTRVKTFIDELGDNLYESFWNDPAGTINLSVIRNELNQITDIKKISDDAANEYQLKFDAYEQQLIERIENKY</sequence>
<reference evidence="3 4" key="1">
    <citation type="submission" date="2018-05" db="EMBL/GenBank/DDBJ databases">
        <title>Genomic Encyclopedia of Type Strains, Phase IV (KMG-IV): sequencing the most valuable type-strain genomes for metagenomic binning, comparative biology and taxonomic classification.</title>
        <authorList>
            <person name="Goeker M."/>
        </authorList>
    </citation>
    <scope>NUCLEOTIDE SEQUENCE [LARGE SCALE GENOMIC DNA]</scope>
    <source>
        <strain evidence="3 4">JC118</strain>
    </source>
</reference>
<evidence type="ECO:0000256" key="1">
    <source>
        <dbReference type="SAM" id="Phobius"/>
    </source>
</evidence>
<keyword evidence="4" id="KW-1185">Reference proteome</keyword>
<dbReference type="AlphaFoldDB" id="A0A318KWW5"/>
<dbReference type="InterPro" id="IPR008756">
    <property type="entry name" value="Peptidase_M56"/>
</dbReference>
<keyword evidence="1" id="KW-0812">Transmembrane</keyword>
<feature type="transmembrane region" description="Helical" evidence="1">
    <location>
        <begin position="37"/>
        <end position="53"/>
    </location>
</feature>
<gene>
    <name evidence="3" type="ORF">DES51_104221</name>
</gene>
<dbReference type="EMBL" id="QJKH01000004">
    <property type="protein sequence ID" value="PXX80215.1"/>
    <property type="molecule type" value="Genomic_DNA"/>
</dbReference>
<feature type="transmembrane region" description="Helical" evidence="1">
    <location>
        <begin position="301"/>
        <end position="322"/>
    </location>
</feature>
<dbReference type="PANTHER" id="PTHR34978:SF3">
    <property type="entry name" value="SLR0241 PROTEIN"/>
    <property type="match status" value="1"/>
</dbReference>
<dbReference type="OrthoDB" id="9762883at2"/>
<keyword evidence="1" id="KW-0472">Membrane</keyword>
<dbReference type="PANTHER" id="PTHR34978">
    <property type="entry name" value="POSSIBLE SENSOR-TRANSDUCER PROTEIN BLAR"/>
    <property type="match status" value="1"/>
</dbReference>
<dbReference type="InterPro" id="IPR052173">
    <property type="entry name" value="Beta-lactam_resp_regulator"/>
</dbReference>
<comment type="caution">
    <text evidence="3">The sequence shown here is derived from an EMBL/GenBank/DDBJ whole genome shotgun (WGS) entry which is preliminary data.</text>
</comment>
<dbReference type="Proteomes" id="UP000247612">
    <property type="component" value="Unassembled WGS sequence"/>
</dbReference>
<feature type="domain" description="Peptidase M56" evidence="2">
    <location>
        <begin position="14"/>
        <end position="293"/>
    </location>
</feature>
<feature type="transmembrane region" description="Helical" evidence="1">
    <location>
        <begin position="97"/>
        <end position="120"/>
    </location>
</feature>
<accession>A0A318KWW5</accession>